<reference evidence="1" key="1">
    <citation type="journal article" date="2014" name="Genome Biol. Evol.">
        <title>Pangenome evidence for extensive interdomain horizontal transfer affecting lineage core and shell genes in uncultured planktonic thaumarchaeota and euryarchaeota.</title>
        <authorList>
            <person name="Deschamps P."/>
            <person name="Zivanovic Y."/>
            <person name="Moreira D."/>
            <person name="Rodriguez-Valera F."/>
            <person name="Lopez-Garcia P."/>
        </authorList>
    </citation>
    <scope>NUCLEOTIDE SEQUENCE</scope>
</reference>
<protein>
    <submittedName>
        <fullName evidence="1">Uncharacterized protein</fullName>
    </submittedName>
</protein>
<dbReference type="AlphaFoldDB" id="A0A075FVN1"/>
<sequence length="137" mass="16435">MIRTYSETIGYGHLDSQPTQKRYARLLFVTAYFKILFDFVLKKTIDEIKAEPKLLEPIFMNFDANKELLVFTESIMEHYFGDAQYHYDSLNAEEEKNVTWHNFFSNYAWDAELQKRLASHVRNRKDHLKNISKKFEI</sequence>
<organism evidence="1">
    <name type="scientific">uncultured marine thaumarchaeote AD1000_65_A02</name>
    <dbReference type="NCBI Taxonomy" id="1455929"/>
    <lineage>
        <taxon>Archaea</taxon>
        <taxon>Nitrososphaerota</taxon>
        <taxon>environmental samples</taxon>
    </lineage>
</organism>
<accession>A0A075FVN1</accession>
<dbReference type="EMBL" id="KF900448">
    <property type="protein sequence ID" value="AIE95334.1"/>
    <property type="molecule type" value="Genomic_DNA"/>
</dbReference>
<name>A0A075FVN1_9ARCH</name>
<evidence type="ECO:0000313" key="1">
    <source>
        <dbReference type="EMBL" id="AIE95334.1"/>
    </source>
</evidence>
<proteinExistence type="predicted"/>